<accession>A0A2I4CKT7</accession>
<keyword evidence="9" id="KW-1185">Reference proteome</keyword>
<evidence type="ECO:0000313" key="9">
    <source>
        <dbReference type="Proteomes" id="UP000192220"/>
    </source>
</evidence>
<feature type="disulfide bond" evidence="7">
    <location>
        <begin position="194"/>
        <end position="204"/>
    </location>
</feature>
<dbReference type="InterPro" id="IPR001190">
    <property type="entry name" value="SRCR"/>
</dbReference>
<dbReference type="GO" id="GO:0004252">
    <property type="term" value="F:serine-type endopeptidase activity"/>
    <property type="evidence" value="ECO:0007669"/>
    <property type="project" value="TreeGrafter"/>
</dbReference>
<dbReference type="AlphaFoldDB" id="A0A2I4CKT7"/>
<comment type="caution">
    <text evidence="7">Lacks conserved residue(s) required for the propagation of feature annotation.</text>
</comment>
<dbReference type="GeneID" id="106529654"/>
<keyword evidence="2" id="KW-0964">Secreted</keyword>
<evidence type="ECO:0000259" key="8">
    <source>
        <dbReference type="PROSITE" id="PS50287"/>
    </source>
</evidence>
<keyword evidence="6" id="KW-0325">Glycoprotein</keyword>
<dbReference type="SUPFAM" id="SSF56487">
    <property type="entry name" value="SRCR-like"/>
    <property type="match status" value="3"/>
</dbReference>
<dbReference type="GO" id="GO:0005615">
    <property type="term" value="C:extracellular space"/>
    <property type="evidence" value="ECO:0007669"/>
    <property type="project" value="TreeGrafter"/>
</dbReference>
<organism evidence="9 10">
    <name type="scientific">Austrofundulus limnaeus</name>
    <name type="common">Annual killifish</name>
    <dbReference type="NCBI Taxonomy" id="52670"/>
    <lineage>
        <taxon>Eukaryota</taxon>
        <taxon>Metazoa</taxon>
        <taxon>Chordata</taxon>
        <taxon>Craniata</taxon>
        <taxon>Vertebrata</taxon>
        <taxon>Euteleostomi</taxon>
        <taxon>Actinopterygii</taxon>
        <taxon>Neopterygii</taxon>
        <taxon>Teleostei</taxon>
        <taxon>Neoteleostei</taxon>
        <taxon>Acanthomorphata</taxon>
        <taxon>Ovalentaria</taxon>
        <taxon>Atherinomorphae</taxon>
        <taxon>Cyprinodontiformes</taxon>
        <taxon>Rivulidae</taxon>
        <taxon>Austrofundulus</taxon>
    </lineage>
</organism>
<dbReference type="FunFam" id="3.10.250.10:FF:000013">
    <property type="entry name" value="CD163 molecule like 1"/>
    <property type="match status" value="1"/>
</dbReference>
<proteinExistence type="predicted"/>
<dbReference type="Proteomes" id="UP000192220">
    <property type="component" value="Unplaced"/>
</dbReference>
<sequence>MEIEALLIKTEKEPFSQSHYSVRLVSGSNLCSGRLEVNLNQSWSSVCQADFDQQDAEVVCRELDCGPPSVLQGALYGEPEAPTWSREFQCEGTESALLDCRAGSGRSSCSPGQAVGLTCSDGDNIRLVGEASRCAGTVEGFQQKQWRPVDDRFYRWTRTSAAAVCAQLGCGSVVSTRRSEESSDRPVWRINSDCLQRKSALRDCLLIDDYRSFHSLEVVCSDSVRLVSGSNLCSGRLEVNLNQSWSSVCQADFDQQDAEV</sequence>
<evidence type="ECO:0000256" key="2">
    <source>
        <dbReference type="ARBA" id="ARBA00022525"/>
    </source>
</evidence>
<comment type="subcellular location">
    <subcellularLocation>
        <location evidence="1">Secreted</location>
    </subcellularLocation>
</comment>
<dbReference type="SMART" id="SM00202">
    <property type="entry name" value="SR"/>
    <property type="match status" value="2"/>
</dbReference>
<dbReference type="InterPro" id="IPR036772">
    <property type="entry name" value="SRCR-like_dom_sf"/>
</dbReference>
<evidence type="ECO:0000256" key="3">
    <source>
        <dbReference type="ARBA" id="ARBA00022729"/>
    </source>
</evidence>
<feature type="domain" description="SRCR" evidence="8">
    <location>
        <begin position="233"/>
        <end position="260"/>
    </location>
</feature>
<dbReference type="OrthoDB" id="8441886at2759"/>
<feature type="non-terminal residue" evidence="10">
    <location>
        <position position="260"/>
    </location>
</feature>
<protein>
    <submittedName>
        <fullName evidence="10">Scavenger receptor cysteine-rich type 1 protein M160</fullName>
    </submittedName>
</protein>
<feature type="domain" description="SRCR" evidence="8">
    <location>
        <begin position="22"/>
        <end position="120"/>
    </location>
</feature>
<keyword evidence="5 7" id="KW-1015">Disulfide bond</keyword>
<dbReference type="RefSeq" id="XP_013880592.1">
    <property type="nucleotide sequence ID" value="XM_014025138.1"/>
</dbReference>
<dbReference type="Gene3D" id="3.10.250.10">
    <property type="entry name" value="SRCR-like domain"/>
    <property type="match status" value="3"/>
</dbReference>
<evidence type="ECO:0000256" key="7">
    <source>
        <dbReference type="PROSITE-ProRule" id="PRU00196"/>
    </source>
</evidence>
<dbReference type="PRINTS" id="PR00258">
    <property type="entry name" value="SPERACTRCPTR"/>
</dbReference>
<dbReference type="PROSITE" id="PS50287">
    <property type="entry name" value="SRCR_2"/>
    <property type="match status" value="3"/>
</dbReference>
<dbReference type="GO" id="GO:0031638">
    <property type="term" value="P:zymogen activation"/>
    <property type="evidence" value="ECO:0007669"/>
    <property type="project" value="TreeGrafter"/>
</dbReference>
<keyword evidence="4" id="KW-0677">Repeat</keyword>
<keyword evidence="3" id="KW-0732">Signal</keyword>
<feature type="disulfide bond" evidence="7">
    <location>
        <begin position="90"/>
        <end position="100"/>
    </location>
</feature>
<evidence type="ECO:0000256" key="1">
    <source>
        <dbReference type="ARBA" id="ARBA00004613"/>
    </source>
</evidence>
<dbReference type="KEGG" id="alim:106529654"/>
<name>A0A2I4CKT7_AUSLI</name>
<reference evidence="10" key="1">
    <citation type="submission" date="2025-08" db="UniProtKB">
        <authorList>
            <consortium name="RefSeq"/>
        </authorList>
    </citation>
    <scope>IDENTIFICATION</scope>
    <source>
        <strain evidence="10">Quisiro</strain>
    </source>
</reference>
<evidence type="ECO:0000256" key="6">
    <source>
        <dbReference type="ARBA" id="ARBA00023180"/>
    </source>
</evidence>
<keyword evidence="10" id="KW-0675">Receptor</keyword>
<evidence type="ECO:0000256" key="4">
    <source>
        <dbReference type="ARBA" id="ARBA00022737"/>
    </source>
</evidence>
<dbReference type="GO" id="GO:0005886">
    <property type="term" value="C:plasma membrane"/>
    <property type="evidence" value="ECO:0007669"/>
    <property type="project" value="TreeGrafter"/>
</dbReference>
<gene>
    <name evidence="10" type="primary">LOC106529654</name>
</gene>
<dbReference type="PANTHER" id="PTHR48071">
    <property type="entry name" value="SRCR DOMAIN-CONTAINING PROTEIN"/>
    <property type="match status" value="1"/>
</dbReference>
<evidence type="ECO:0000313" key="10">
    <source>
        <dbReference type="RefSeq" id="XP_013880592.1"/>
    </source>
</evidence>
<feature type="domain" description="SRCR" evidence="8">
    <location>
        <begin position="125"/>
        <end position="234"/>
    </location>
</feature>
<evidence type="ECO:0000256" key="5">
    <source>
        <dbReference type="ARBA" id="ARBA00023157"/>
    </source>
</evidence>
<dbReference type="InParanoid" id="A0A2I4CKT7"/>
<dbReference type="Pfam" id="PF00530">
    <property type="entry name" value="SRCR"/>
    <property type="match status" value="2"/>
</dbReference>
<dbReference type="PANTHER" id="PTHR48071:SF15">
    <property type="entry name" value="SRCR DOMAIN-CONTAINING PROTEIN"/>
    <property type="match status" value="1"/>
</dbReference>